<feature type="region of interest" description="Disordered" evidence="1">
    <location>
        <begin position="1"/>
        <end position="20"/>
    </location>
</feature>
<sequence>MPQEDVSHDPGTVHGRAVPSKARHRGWEILNTVVLFISWIAGAAAQTAV</sequence>
<gene>
    <name evidence="3" type="ORF">HNR10_005163</name>
</gene>
<dbReference type="Proteomes" id="UP000572051">
    <property type="component" value="Unassembled WGS sequence"/>
</dbReference>
<evidence type="ECO:0000313" key="4">
    <source>
        <dbReference type="Proteomes" id="UP000572051"/>
    </source>
</evidence>
<evidence type="ECO:0000256" key="2">
    <source>
        <dbReference type="SAM" id="Phobius"/>
    </source>
</evidence>
<feature type="transmembrane region" description="Helical" evidence="2">
    <location>
        <begin position="29"/>
        <end position="48"/>
    </location>
</feature>
<dbReference type="AlphaFoldDB" id="A0A7Z0ES27"/>
<reference evidence="3 4" key="1">
    <citation type="submission" date="2020-07" db="EMBL/GenBank/DDBJ databases">
        <title>Sequencing the genomes of 1000 actinobacteria strains.</title>
        <authorList>
            <person name="Klenk H.-P."/>
        </authorList>
    </citation>
    <scope>NUCLEOTIDE SEQUENCE [LARGE SCALE GENOMIC DNA]</scope>
    <source>
        <strain evidence="3 4">DSM 44442</strain>
    </source>
</reference>
<keyword evidence="2" id="KW-0812">Transmembrane</keyword>
<keyword evidence="2" id="KW-0472">Membrane</keyword>
<evidence type="ECO:0000313" key="3">
    <source>
        <dbReference type="EMBL" id="NYJ37282.1"/>
    </source>
</evidence>
<keyword evidence="4" id="KW-1185">Reference proteome</keyword>
<dbReference type="RefSeq" id="WP_179827884.1">
    <property type="nucleotide sequence ID" value="NZ_JACCFS010000001.1"/>
</dbReference>
<proteinExistence type="predicted"/>
<comment type="caution">
    <text evidence="3">The sequence shown here is derived from an EMBL/GenBank/DDBJ whole genome shotgun (WGS) entry which is preliminary data.</text>
</comment>
<organism evidence="3 4">
    <name type="scientific">Nocardiopsis aegyptia</name>
    <dbReference type="NCBI Taxonomy" id="220378"/>
    <lineage>
        <taxon>Bacteria</taxon>
        <taxon>Bacillati</taxon>
        <taxon>Actinomycetota</taxon>
        <taxon>Actinomycetes</taxon>
        <taxon>Streptosporangiales</taxon>
        <taxon>Nocardiopsidaceae</taxon>
        <taxon>Nocardiopsis</taxon>
    </lineage>
</organism>
<accession>A0A7Z0ES27</accession>
<dbReference type="EMBL" id="JACCFS010000001">
    <property type="protein sequence ID" value="NYJ37282.1"/>
    <property type="molecule type" value="Genomic_DNA"/>
</dbReference>
<keyword evidence="2" id="KW-1133">Transmembrane helix</keyword>
<evidence type="ECO:0000256" key="1">
    <source>
        <dbReference type="SAM" id="MobiDB-lite"/>
    </source>
</evidence>
<protein>
    <submittedName>
        <fullName evidence="3">Uncharacterized protein</fullName>
    </submittedName>
</protein>
<name>A0A7Z0ES27_9ACTN</name>